<reference evidence="2 3" key="1">
    <citation type="journal article" date="2023" name="BMC Biol.">
        <title>The compact genome of the sponge Oopsacas minuta (Hexactinellida) is lacking key metazoan core genes.</title>
        <authorList>
            <person name="Santini S."/>
            <person name="Schenkelaars Q."/>
            <person name="Jourda C."/>
            <person name="Duchesne M."/>
            <person name="Belahbib H."/>
            <person name="Rocher C."/>
            <person name="Selva M."/>
            <person name="Riesgo A."/>
            <person name="Vervoort M."/>
            <person name="Leys S.P."/>
            <person name="Kodjabachian L."/>
            <person name="Le Bivic A."/>
            <person name="Borchiellini C."/>
            <person name="Claverie J.M."/>
            <person name="Renard E."/>
        </authorList>
    </citation>
    <scope>NUCLEOTIDE SEQUENCE [LARGE SCALE GENOMIC DNA]</scope>
    <source>
        <strain evidence="2">SPO-2</strain>
    </source>
</reference>
<organism evidence="2 3">
    <name type="scientific">Oopsacas minuta</name>
    <dbReference type="NCBI Taxonomy" id="111878"/>
    <lineage>
        <taxon>Eukaryota</taxon>
        <taxon>Metazoa</taxon>
        <taxon>Porifera</taxon>
        <taxon>Hexactinellida</taxon>
        <taxon>Hexasterophora</taxon>
        <taxon>Lyssacinosida</taxon>
        <taxon>Leucopsacidae</taxon>
        <taxon>Oopsacas</taxon>
    </lineage>
</organism>
<gene>
    <name evidence="2" type="ORF">LOD99_13876</name>
</gene>
<protein>
    <submittedName>
        <fullName evidence="2">Uncharacterized protein</fullName>
    </submittedName>
</protein>
<dbReference type="PANTHER" id="PTHR38564">
    <property type="entry name" value="SI:CH73-250A16.5-RELATED"/>
    <property type="match status" value="1"/>
</dbReference>
<dbReference type="EMBL" id="JAKMXF010000033">
    <property type="protein sequence ID" value="KAI6660287.1"/>
    <property type="molecule type" value="Genomic_DNA"/>
</dbReference>
<sequence>MFEYTKLILFTSCLLIGQLRAQTDCGTCGNACCTMEFQVDQKSEDLTNLMKDNLMKGGQDGNYRFIKFLNLTNQERPSGVRYIIQAGHLGKSSNASLQFLIASNYSLTSTVRGFSISTLAKDLCDSGKNYMLMMDFVKNLAVDFKYKSLFGCSKTF</sequence>
<name>A0AAV7KG12_9METZ</name>
<dbReference type="PANTHER" id="PTHR38564:SF1">
    <property type="match status" value="1"/>
</dbReference>
<dbReference type="AlphaFoldDB" id="A0AAV7KG12"/>
<comment type="caution">
    <text evidence="2">The sequence shown here is derived from an EMBL/GenBank/DDBJ whole genome shotgun (WGS) entry which is preliminary data.</text>
</comment>
<feature type="chain" id="PRO_5043865891" evidence="1">
    <location>
        <begin position="22"/>
        <end position="156"/>
    </location>
</feature>
<evidence type="ECO:0000256" key="1">
    <source>
        <dbReference type="SAM" id="SignalP"/>
    </source>
</evidence>
<keyword evidence="1" id="KW-0732">Signal</keyword>
<dbReference type="Proteomes" id="UP001165289">
    <property type="component" value="Unassembled WGS sequence"/>
</dbReference>
<proteinExistence type="predicted"/>
<evidence type="ECO:0000313" key="2">
    <source>
        <dbReference type="EMBL" id="KAI6660287.1"/>
    </source>
</evidence>
<feature type="signal peptide" evidence="1">
    <location>
        <begin position="1"/>
        <end position="21"/>
    </location>
</feature>
<accession>A0AAV7KG12</accession>
<evidence type="ECO:0000313" key="3">
    <source>
        <dbReference type="Proteomes" id="UP001165289"/>
    </source>
</evidence>
<keyword evidence="3" id="KW-1185">Reference proteome</keyword>